<keyword evidence="3 5" id="KW-0547">Nucleotide-binding</keyword>
<feature type="binding site" evidence="5">
    <location>
        <position position="36"/>
    </location>
    <ligand>
        <name>AMP</name>
        <dbReference type="ChEBI" id="CHEBI:456215"/>
    </ligand>
</feature>
<comment type="domain">
    <text evidence="5">Consists of three domains, a large central CORE domain and two small peripheral domains, NMPbind and LID, which undergo movements during catalysis. The LID domain closes over the site of phosphoryl transfer upon ATP binding. Assembling and dissambling the active center during each catalytic cycle provides an effective means to prevent ATP hydrolysis.</text>
</comment>
<feature type="binding site" evidence="5">
    <location>
        <position position="31"/>
    </location>
    <ligand>
        <name>AMP</name>
        <dbReference type="ChEBI" id="CHEBI:456215"/>
    </ligand>
</feature>
<dbReference type="EMBL" id="LBRS01000001">
    <property type="protein sequence ID" value="KKQ02159.1"/>
    <property type="molecule type" value="Genomic_DNA"/>
</dbReference>
<organism evidence="8 9">
    <name type="scientific">Candidatus Roizmanbacteria bacterium GW2011_GWA2_36_23</name>
    <dbReference type="NCBI Taxonomy" id="1618480"/>
    <lineage>
        <taxon>Bacteria</taxon>
        <taxon>Candidatus Roizmaniibacteriota</taxon>
    </lineage>
</organism>
<dbReference type="Pfam" id="PF00406">
    <property type="entry name" value="ADK"/>
    <property type="match status" value="1"/>
</dbReference>
<feature type="binding site" evidence="5">
    <location>
        <begin position="10"/>
        <end position="15"/>
    </location>
    <ligand>
        <name>ATP</name>
        <dbReference type="ChEBI" id="CHEBI:30616"/>
    </ligand>
</feature>
<evidence type="ECO:0000256" key="3">
    <source>
        <dbReference type="ARBA" id="ARBA00022741"/>
    </source>
</evidence>
<keyword evidence="4 5" id="KW-0418">Kinase</keyword>
<dbReference type="InterPro" id="IPR000850">
    <property type="entry name" value="Adenylat/UMP-CMP_kin"/>
</dbReference>
<dbReference type="GO" id="GO:0044209">
    <property type="term" value="P:AMP salvage"/>
    <property type="evidence" value="ECO:0007669"/>
    <property type="project" value="UniProtKB-UniRule"/>
</dbReference>
<evidence type="ECO:0000256" key="2">
    <source>
        <dbReference type="ARBA" id="ARBA00022727"/>
    </source>
</evidence>
<feature type="binding site" evidence="5">
    <location>
        <position position="92"/>
    </location>
    <ligand>
        <name>AMP</name>
        <dbReference type="ChEBI" id="CHEBI:456215"/>
    </ligand>
</feature>
<feature type="binding site" evidence="5">
    <location>
        <begin position="57"/>
        <end position="59"/>
    </location>
    <ligand>
        <name>AMP</name>
        <dbReference type="ChEBI" id="CHEBI:456215"/>
    </ligand>
</feature>
<dbReference type="PRINTS" id="PR00094">
    <property type="entry name" value="ADENYLTKNASE"/>
</dbReference>
<comment type="caution">
    <text evidence="8">The sequence shown here is derived from an EMBL/GenBank/DDBJ whole genome shotgun (WGS) entry which is preliminary data.</text>
</comment>
<dbReference type="PATRIC" id="fig|1618480.3.peg.125"/>
<dbReference type="AlphaFoldDB" id="A0A0G0GQU8"/>
<keyword evidence="5" id="KW-0963">Cytoplasm</keyword>
<evidence type="ECO:0000256" key="7">
    <source>
        <dbReference type="RuleBase" id="RU003331"/>
    </source>
</evidence>
<evidence type="ECO:0000256" key="4">
    <source>
        <dbReference type="ARBA" id="ARBA00022777"/>
    </source>
</evidence>
<dbReference type="Gene3D" id="3.40.50.300">
    <property type="entry name" value="P-loop containing nucleotide triphosphate hydrolases"/>
    <property type="match status" value="2"/>
</dbReference>
<keyword evidence="5 7" id="KW-0067">ATP-binding</keyword>
<dbReference type="PROSITE" id="PS00113">
    <property type="entry name" value="ADENYLATE_KINASE"/>
    <property type="match status" value="1"/>
</dbReference>
<dbReference type="HAMAP" id="MF_00235">
    <property type="entry name" value="Adenylate_kinase_Adk"/>
    <property type="match status" value="1"/>
</dbReference>
<gene>
    <name evidence="5" type="primary">adk</name>
    <name evidence="8" type="ORF">US11_C0001G0118</name>
</gene>
<keyword evidence="1 5" id="KW-0808">Transferase</keyword>
<feature type="binding site" evidence="5">
    <location>
        <begin position="85"/>
        <end position="88"/>
    </location>
    <ligand>
        <name>AMP</name>
        <dbReference type="ChEBI" id="CHEBI:456215"/>
    </ligand>
</feature>
<dbReference type="InterPro" id="IPR027417">
    <property type="entry name" value="P-loop_NTPase"/>
</dbReference>
<dbReference type="GO" id="GO:0005737">
    <property type="term" value="C:cytoplasm"/>
    <property type="evidence" value="ECO:0007669"/>
    <property type="project" value="UniProtKB-SubCell"/>
</dbReference>
<reference evidence="8 9" key="1">
    <citation type="journal article" date="2015" name="Nature">
        <title>rRNA introns, odd ribosomes, and small enigmatic genomes across a large radiation of phyla.</title>
        <authorList>
            <person name="Brown C.T."/>
            <person name="Hug L.A."/>
            <person name="Thomas B.C."/>
            <person name="Sharon I."/>
            <person name="Castelle C.J."/>
            <person name="Singh A."/>
            <person name="Wilkins M.J."/>
            <person name="Williams K.H."/>
            <person name="Banfield J.F."/>
        </authorList>
    </citation>
    <scope>NUCLEOTIDE SEQUENCE [LARGE SCALE GENOMIC DNA]</scope>
</reference>
<protein>
    <recommendedName>
        <fullName evidence="5 7">Adenylate kinase</fullName>
        <shortName evidence="5">AK</shortName>
        <ecNumber evidence="5 7">2.7.4.3</ecNumber>
    </recommendedName>
    <alternativeName>
        <fullName evidence="5">ATP-AMP transphosphorylase</fullName>
    </alternativeName>
    <alternativeName>
        <fullName evidence="5">ATP:AMP phosphotransferase</fullName>
    </alternativeName>
    <alternativeName>
        <fullName evidence="5">Adenylate monophosphate kinase</fullName>
    </alternativeName>
</protein>
<evidence type="ECO:0000313" key="9">
    <source>
        <dbReference type="Proteomes" id="UP000034344"/>
    </source>
</evidence>
<comment type="subcellular location">
    <subcellularLocation>
        <location evidence="5 7">Cytoplasm</location>
    </subcellularLocation>
</comment>
<evidence type="ECO:0000256" key="6">
    <source>
        <dbReference type="RuleBase" id="RU003330"/>
    </source>
</evidence>
<evidence type="ECO:0000256" key="1">
    <source>
        <dbReference type="ARBA" id="ARBA00022679"/>
    </source>
</evidence>
<keyword evidence="2 5" id="KW-0545">Nucleotide biosynthesis</keyword>
<dbReference type="InterPro" id="IPR033690">
    <property type="entry name" value="Adenylat_kinase_CS"/>
</dbReference>
<dbReference type="STRING" id="1618480.US11_C0001G0118"/>
<dbReference type="GO" id="GO:0005524">
    <property type="term" value="F:ATP binding"/>
    <property type="evidence" value="ECO:0007669"/>
    <property type="project" value="UniProtKB-UniRule"/>
</dbReference>
<feature type="binding site" evidence="5">
    <location>
        <position position="136"/>
    </location>
    <ligand>
        <name>AMP</name>
        <dbReference type="ChEBI" id="CHEBI:456215"/>
    </ligand>
</feature>
<sequence length="375" mass="43886">MKLVLIGIQGSGKSTQGNLLSKQLKIPYLSTGHIFRELAKEKTKSGRYIKEVINTGLLVPDERTISIVTEYLTRPEYKKGYILDGFPRTVNQAKEFQNNVDKVVYLKISQKDALWRLMNRNDIARDDETLPALKKRIEMFYKHTLPVVEYYEKQKKLVTIDGIATIENVNQEILKSFGWQYSQNKITRWKRDKRIILSVVGLPGAGKSAAAAFFKEKGFEIVEFGTIINHYIDKHHLDHTETNHKKVREDLRRKYGNDALAKLNEKKLHEVLKIRDTVVIDGLRSWEEYLYLKETFKQERIVILALYADKKIRYKRIIERGYRDHLYGEKRDIDELIGINMAPTIGFADYFIDANSSLTDLKDRLEIIYRIIYYS</sequence>
<evidence type="ECO:0000256" key="5">
    <source>
        <dbReference type="HAMAP-Rule" id="MF_00235"/>
    </source>
</evidence>
<dbReference type="GO" id="GO:0004017">
    <property type="term" value="F:AMP kinase activity"/>
    <property type="evidence" value="ECO:0007669"/>
    <property type="project" value="UniProtKB-UniRule"/>
</dbReference>
<feature type="binding site" evidence="5">
    <location>
        <position position="125"/>
    </location>
    <ligand>
        <name>AMP</name>
        <dbReference type="ChEBI" id="CHEBI:456215"/>
    </ligand>
</feature>
<dbReference type="Pfam" id="PF13238">
    <property type="entry name" value="AAA_18"/>
    <property type="match status" value="1"/>
</dbReference>
<feature type="region of interest" description="NMP" evidence="5">
    <location>
        <begin position="30"/>
        <end position="59"/>
    </location>
</feature>
<name>A0A0G0GQU8_9BACT</name>
<comment type="subunit">
    <text evidence="5 7">Monomer.</text>
</comment>
<comment type="catalytic activity">
    <reaction evidence="5 7">
        <text>AMP + ATP = 2 ADP</text>
        <dbReference type="Rhea" id="RHEA:12973"/>
        <dbReference type="ChEBI" id="CHEBI:30616"/>
        <dbReference type="ChEBI" id="CHEBI:456215"/>
        <dbReference type="ChEBI" id="CHEBI:456216"/>
        <dbReference type="EC" id="2.7.4.3"/>
    </reaction>
</comment>
<accession>A0A0G0GQU8</accession>
<feature type="binding site" evidence="5">
    <location>
        <position position="164"/>
    </location>
    <ligand>
        <name>ATP</name>
        <dbReference type="ChEBI" id="CHEBI:30616"/>
    </ligand>
</feature>
<comment type="pathway">
    <text evidence="5">Purine metabolism; AMP biosynthesis via salvage pathway; AMP from ADP: step 1/1.</text>
</comment>
<dbReference type="SUPFAM" id="SSF52540">
    <property type="entry name" value="P-loop containing nucleoside triphosphate hydrolases"/>
    <property type="match status" value="2"/>
</dbReference>
<comment type="similarity">
    <text evidence="5 6">Belongs to the adenylate kinase family.</text>
</comment>
<feature type="binding site" evidence="5">
    <location>
        <position position="120"/>
    </location>
    <ligand>
        <name>ATP</name>
        <dbReference type="ChEBI" id="CHEBI:30616"/>
    </ligand>
</feature>
<proteinExistence type="inferred from homology"/>
<dbReference type="CDD" id="cd01428">
    <property type="entry name" value="ADK"/>
    <property type="match status" value="1"/>
</dbReference>
<dbReference type="UniPathway" id="UPA00588">
    <property type="reaction ID" value="UER00649"/>
</dbReference>
<evidence type="ECO:0000313" key="8">
    <source>
        <dbReference type="EMBL" id="KKQ02159.1"/>
    </source>
</evidence>
<dbReference type="EC" id="2.7.4.3" evidence="5 7"/>
<comment type="function">
    <text evidence="5">Catalyzes the reversible transfer of the terminal phosphate group between ATP and AMP. Plays an important role in cellular energy homeostasis and in adenine nucleotide metabolism.</text>
</comment>
<dbReference type="PANTHER" id="PTHR23359">
    <property type="entry name" value="NUCLEOTIDE KINASE"/>
    <property type="match status" value="1"/>
</dbReference>
<comment type="caution">
    <text evidence="5">Lacks conserved residue(s) required for the propagation of feature annotation.</text>
</comment>
<dbReference type="Proteomes" id="UP000034344">
    <property type="component" value="Unassembled WGS sequence"/>
</dbReference>